<dbReference type="GO" id="GO:0032259">
    <property type="term" value="P:methylation"/>
    <property type="evidence" value="ECO:0007669"/>
    <property type="project" value="UniProtKB-KW"/>
</dbReference>
<evidence type="ECO:0000313" key="2">
    <source>
        <dbReference type="EMBL" id="OZT73242.1"/>
    </source>
</evidence>
<dbReference type="Proteomes" id="UP000216538">
    <property type="component" value="Unassembled WGS sequence"/>
</dbReference>
<evidence type="ECO:0000313" key="4">
    <source>
        <dbReference type="Proteomes" id="UP000216538"/>
    </source>
</evidence>
<proteinExistence type="predicted"/>
<dbReference type="GO" id="GO:0008168">
    <property type="term" value="F:methyltransferase activity"/>
    <property type="evidence" value="ECO:0007669"/>
    <property type="project" value="UniProtKB-KW"/>
</dbReference>
<reference evidence="2 4" key="2">
    <citation type="submission" date="2017-07" db="EMBL/GenBank/DDBJ databases">
        <title>Shotgun whole genome sequences of three halophilic bacterial isolates.</title>
        <authorList>
            <person name="Pozzo T."/>
            <person name="Higdon S.M."/>
            <person name="Quillaguaman J."/>
        </authorList>
    </citation>
    <scope>NUCLEOTIDE SEQUENCE [LARGE SCALE GENOMIC DNA]</scope>
    <source>
        <strain evidence="2 4">LC1</strain>
    </source>
</reference>
<dbReference type="SUPFAM" id="SSF53335">
    <property type="entry name" value="S-adenosyl-L-methionine-dependent methyltransferases"/>
    <property type="match status" value="1"/>
</dbReference>
<evidence type="ECO:0000313" key="1">
    <source>
        <dbReference type="EMBL" id="EHJ94923.1"/>
    </source>
</evidence>
<dbReference type="OrthoDB" id="7184189at2"/>
<keyword evidence="4" id="KW-1185">Reference proteome</keyword>
<organism evidence="1 3">
    <name type="scientific">Vreelandella boliviensis LC1</name>
    <dbReference type="NCBI Taxonomy" id="1072583"/>
    <lineage>
        <taxon>Bacteria</taxon>
        <taxon>Pseudomonadati</taxon>
        <taxon>Pseudomonadota</taxon>
        <taxon>Gammaproteobacteria</taxon>
        <taxon>Oceanospirillales</taxon>
        <taxon>Halomonadaceae</taxon>
        <taxon>Vreelandella</taxon>
    </lineage>
</organism>
<dbReference type="NCBIfam" id="TIGR03587">
    <property type="entry name" value="Pse_Me-ase"/>
    <property type="match status" value="1"/>
</dbReference>
<dbReference type="InterPro" id="IPR020027">
    <property type="entry name" value="Pseudamin_synth-assoc_MeTrfase"/>
</dbReference>
<sequence>MYKTDQENFWAGKFGDDYIGRNSNNKIIASNTVLFSKIMDRVSNVDSILEMGSNIGLNIYALSNIMPDVSFDCVEINANAAASLLTLKEKLGIDINVFNESILDWKPISRYDLVLLKTVLIHINPDELDSVYDKIFEASSKYIVFAEYYNPVPTEIEYRGHQDRLFKRDFCGEIMKKFEGKIKLVDYGFAYSKDPSFPQDDINWFLMEKLN</sequence>
<gene>
    <name evidence="2" type="ORF">CE457_15050</name>
    <name evidence="1" type="ORF">KUC_1882</name>
</gene>
<reference evidence="1 3" key="1">
    <citation type="submission" date="2011-10" db="EMBL/GenBank/DDBJ databases">
        <authorList>
            <person name="Quillaguamn J."/>
            <person name="Guzmn D."/>
            <person name="Balderrama-Subieta A."/>
            <person name="Cardona-Ortuo C."/>
            <person name="Guevara-Martnez M."/>
            <person name="Callisaya-Quispe N."/>
        </authorList>
    </citation>
    <scope>NUCLEOTIDE SEQUENCE [LARGE SCALE GENOMIC DNA]</scope>
    <source>
        <strain evidence="1 3">LC1</strain>
    </source>
</reference>
<dbReference type="AlphaFoldDB" id="A0A265DV93"/>
<accession>A0A265DV93</accession>
<dbReference type="Proteomes" id="UP000005756">
    <property type="component" value="Unassembled WGS sequence"/>
</dbReference>
<keyword evidence="2" id="KW-0489">Methyltransferase</keyword>
<keyword evidence="2" id="KW-0808">Transferase</keyword>
<dbReference type="InterPro" id="IPR029063">
    <property type="entry name" value="SAM-dependent_MTases_sf"/>
</dbReference>
<evidence type="ECO:0000313" key="3">
    <source>
        <dbReference type="Proteomes" id="UP000005756"/>
    </source>
</evidence>
<dbReference type="STRING" id="1072583.KUC_1882"/>
<dbReference type="EMBL" id="NPEY01000012">
    <property type="protein sequence ID" value="OZT73242.1"/>
    <property type="molecule type" value="Genomic_DNA"/>
</dbReference>
<name>A0A265DV93_9GAMM</name>
<dbReference type="RefSeq" id="WP_007112859.1">
    <property type="nucleotide sequence ID" value="NZ_JH393257.1"/>
</dbReference>
<protein>
    <submittedName>
        <fullName evidence="2">Pseudaminic acid biosynthesis-associated methylase</fullName>
    </submittedName>
</protein>
<dbReference type="EMBL" id="JH393257">
    <property type="protein sequence ID" value="EHJ94923.1"/>
    <property type="molecule type" value="Genomic_DNA"/>
</dbReference>
<dbReference type="Gene3D" id="3.40.50.150">
    <property type="entry name" value="Vaccinia Virus protein VP39"/>
    <property type="match status" value="1"/>
</dbReference>